<reference evidence="3 4" key="1">
    <citation type="submission" date="2015-11" db="EMBL/GenBank/DDBJ databases">
        <title>Genomic analysis of 38 Legionella species identifies large and diverse effector repertoires.</title>
        <authorList>
            <person name="Burstein D."/>
            <person name="Amaro F."/>
            <person name="Zusman T."/>
            <person name="Lifshitz Z."/>
            <person name="Cohen O."/>
            <person name="Gilbert J.A."/>
            <person name="Pupko T."/>
            <person name="Shuman H.A."/>
            <person name="Segal G."/>
        </authorList>
    </citation>
    <scope>NUCLEOTIDE SEQUENCE [LARGE SCALE GENOMIC DNA]</scope>
    <source>
        <strain evidence="3 4">SC-63-C7</strain>
    </source>
</reference>
<dbReference type="EMBL" id="LNYU01000091">
    <property type="protein sequence ID" value="KTD53414.1"/>
    <property type="molecule type" value="Genomic_DNA"/>
</dbReference>
<dbReference type="Pfam" id="PF22035">
    <property type="entry name" value="Lpg0393_VPS9"/>
    <property type="match status" value="1"/>
</dbReference>
<dbReference type="Pfam" id="PF18534">
    <property type="entry name" value="HBD"/>
    <property type="match status" value="1"/>
</dbReference>
<gene>
    <name evidence="3" type="ORF">Lsan_3824</name>
</gene>
<dbReference type="OrthoDB" id="5648585at2"/>
<dbReference type="PATRIC" id="fig|45074.5.peg.4106"/>
<sequence length="286" mass="33311">MLSSSSEYLKALREGKYLLFLEWVDFITKKYTHDECILDADDTTNALIFEWLSNGYSEEDARKLALLQAVYDLELKPLQGKLDYAFKTIMVAVFLCMVFHKHKLSLQPHSPKVTCGEINQQIEQIGKQLAPSLYRSSLVGVQIEFFQWVENSDKHEVNSVFHKIHAITRLRYLLEDYILHLERFKREKDELYTARLSLAKRFLTYIYEQLEFTPSVADETTKYVNALRELHPGKWEEERLDVLSPPSTLDNTWRWVTGIGIGFFNLVLHKKSIGELISGQSETPQV</sequence>
<comment type="caution">
    <text evidence="3">The sequence shown here is derived from an EMBL/GenBank/DDBJ whole genome shotgun (WGS) entry which is preliminary data.</text>
</comment>
<proteinExistence type="predicted"/>
<evidence type="ECO:0000259" key="2">
    <source>
        <dbReference type="Pfam" id="PF22035"/>
    </source>
</evidence>
<dbReference type="InterPro" id="IPR041321">
    <property type="entry name" value="Lpg0393_HBD"/>
</dbReference>
<organism evidence="3 4">
    <name type="scientific">Legionella santicrucis</name>
    <dbReference type="NCBI Taxonomy" id="45074"/>
    <lineage>
        <taxon>Bacteria</taxon>
        <taxon>Pseudomonadati</taxon>
        <taxon>Pseudomonadota</taxon>
        <taxon>Gammaproteobacteria</taxon>
        <taxon>Legionellales</taxon>
        <taxon>Legionellaceae</taxon>
        <taxon>Legionella</taxon>
    </lineage>
</organism>
<dbReference type="InterPro" id="IPR054178">
    <property type="entry name" value="Lpg0393-like_VPS9"/>
</dbReference>
<dbReference type="Proteomes" id="UP000054703">
    <property type="component" value="Unassembled WGS sequence"/>
</dbReference>
<accession>A0A0W0Y9Z1</accession>
<evidence type="ECO:0000259" key="1">
    <source>
        <dbReference type="Pfam" id="PF18534"/>
    </source>
</evidence>
<dbReference type="RefSeq" id="WP_058515711.1">
    <property type="nucleotide sequence ID" value="NZ_CAAAIH010000001.1"/>
</dbReference>
<name>A0A0W0Y9Z1_9GAMM</name>
<dbReference type="STRING" id="45074.Lsan_3824"/>
<feature type="domain" description="Lpg0393-like VPS9-like" evidence="2">
    <location>
        <begin position="4"/>
        <end position="112"/>
    </location>
</feature>
<dbReference type="AlphaFoldDB" id="A0A0W0Y9Z1"/>
<keyword evidence="4" id="KW-1185">Reference proteome</keyword>
<feature type="domain" description="Lpg0393 helical bundle" evidence="1">
    <location>
        <begin position="168"/>
        <end position="251"/>
    </location>
</feature>
<evidence type="ECO:0000313" key="4">
    <source>
        <dbReference type="Proteomes" id="UP000054703"/>
    </source>
</evidence>
<protein>
    <submittedName>
        <fullName evidence="3">Uncharacterized protein</fullName>
    </submittedName>
</protein>
<evidence type="ECO:0000313" key="3">
    <source>
        <dbReference type="EMBL" id="KTD53414.1"/>
    </source>
</evidence>